<feature type="transmembrane region" description="Helical" evidence="1">
    <location>
        <begin position="397"/>
        <end position="421"/>
    </location>
</feature>
<reference evidence="3 4" key="1">
    <citation type="journal article" date="2018" name="PLoS Genet.">
        <title>Population sequencing reveals clonal diversity and ancestral inbreeding in the grapevine cultivar Chardonnay.</title>
        <authorList>
            <person name="Roach M.J."/>
            <person name="Johnson D.L."/>
            <person name="Bohlmann J."/>
            <person name="van Vuuren H.J."/>
            <person name="Jones S.J."/>
            <person name="Pretorius I.S."/>
            <person name="Schmidt S.A."/>
            <person name="Borneman A.R."/>
        </authorList>
    </citation>
    <scope>NUCLEOTIDE SEQUENCE [LARGE SCALE GENOMIC DNA]</scope>
    <source>
        <strain evidence="4">cv. Chardonnay</strain>
        <tissue evidence="3">Leaf</tissue>
    </source>
</reference>
<dbReference type="InterPro" id="IPR013103">
    <property type="entry name" value="RVT_2"/>
</dbReference>
<dbReference type="EMBL" id="QGNW01000347">
    <property type="protein sequence ID" value="RVW75484.1"/>
    <property type="molecule type" value="Genomic_DNA"/>
</dbReference>
<dbReference type="SMART" id="SM00079">
    <property type="entry name" value="PBPe"/>
    <property type="match status" value="1"/>
</dbReference>
<dbReference type="InterPro" id="IPR043502">
    <property type="entry name" value="DNA/RNA_pol_sf"/>
</dbReference>
<dbReference type="Pfam" id="PF07727">
    <property type="entry name" value="RVT_2"/>
    <property type="match status" value="1"/>
</dbReference>
<evidence type="ECO:0000256" key="1">
    <source>
        <dbReference type="SAM" id="Phobius"/>
    </source>
</evidence>
<dbReference type="InterPro" id="IPR001320">
    <property type="entry name" value="Iontro_rcpt_C"/>
</dbReference>
<dbReference type="Proteomes" id="UP000288805">
    <property type="component" value="Unassembled WGS sequence"/>
</dbReference>
<keyword evidence="1" id="KW-0812">Transmembrane</keyword>
<keyword evidence="1" id="KW-1133">Transmembrane helix</keyword>
<dbReference type="CDD" id="cd09272">
    <property type="entry name" value="RNase_HI_RT_Ty1"/>
    <property type="match status" value="1"/>
</dbReference>
<dbReference type="SUPFAM" id="SSF53850">
    <property type="entry name" value="Periplasmic binding protein-like II"/>
    <property type="match status" value="1"/>
</dbReference>
<organism evidence="3 4">
    <name type="scientific">Vitis vinifera</name>
    <name type="common">Grape</name>
    <dbReference type="NCBI Taxonomy" id="29760"/>
    <lineage>
        <taxon>Eukaryota</taxon>
        <taxon>Viridiplantae</taxon>
        <taxon>Streptophyta</taxon>
        <taxon>Embryophyta</taxon>
        <taxon>Tracheophyta</taxon>
        <taxon>Spermatophyta</taxon>
        <taxon>Magnoliopsida</taxon>
        <taxon>eudicotyledons</taxon>
        <taxon>Gunneridae</taxon>
        <taxon>Pentapetalae</taxon>
        <taxon>rosids</taxon>
        <taxon>Vitales</taxon>
        <taxon>Vitaceae</taxon>
        <taxon>Viteae</taxon>
        <taxon>Vitis</taxon>
    </lineage>
</organism>
<comment type="caution">
    <text evidence="3">The sequence shown here is derived from an EMBL/GenBank/DDBJ whole genome shotgun (WGS) entry which is preliminary data.</text>
</comment>
<dbReference type="AlphaFoldDB" id="A0A438GTF5"/>
<feature type="domain" description="Ionotropic glutamate receptor C-terminal" evidence="2">
    <location>
        <begin position="169"/>
        <end position="378"/>
    </location>
</feature>
<evidence type="ECO:0000313" key="4">
    <source>
        <dbReference type="Proteomes" id="UP000288805"/>
    </source>
</evidence>
<evidence type="ECO:0000313" key="3">
    <source>
        <dbReference type="EMBL" id="RVW75484.1"/>
    </source>
</evidence>
<dbReference type="Gene3D" id="3.40.190.10">
    <property type="entry name" value="Periplasmic binding protein-like II"/>
    <property type="match status" value="2"/>
</dbReference>
<keyword evidence="1" id="KW-0472">Membrane</keyword>
<evidence type="ECO:0000259" key="2">
    <source>
        <dbReference type="SMART" id="SM00079"/>
    </source>
</evidence>
<name>A0A438GTF5_VITVI</name>
<proteinExistence type="predicted"/>
<dbReference type="SUPFAM" id="SSF56672">
    <property type="entry name" value="DNA/RNA polymerases"/>
    <property type="match status" value="1"/>
</dbReference>
<sequence length="484" mass="54744">MSDNDVWELVDLPKGYKPIGCKWVFKTKRDNKGNVERYKARLVSKGYTQRKGIDFTETFSPVSTKDSFRLVMAVVAHFDLELHQMDVKTAFLNGDLSEEVYMSQPEVFKENGKENMDAMKTIPYASAIGSLMYAQVCTRPDIVFIVNVLGRYLSNPRHDHWVAAKKVMRYLQRTKDFMLVYRRVDNLEVVGYSDSDFGGCFDDRKSTSGYIFMLAGGAISWKNVKQSLIAFSTMYAEFIACYGASSQANNKISTGSKHMEIKYLTVKDLVKKGDIVIEHIRTESMIADPLTKGYAHALTEGTKKGGVFAIIDEIPYIKLFLAQYGDQYTMMEPEYLTTNGFGFAFPKGSLLVHDISRAIAKLREDGELHKMQQTCFQDHSVFEKQESLTKPSILDSYSFRGLFLVTVTSSTLALIIFYVFLIKNKLTNEGQPQLSNWIAQEPLFEDNISMFAAALDISDYPTDNNILTEGEENLSDTDNGNQPS</sequence>
<protein>
    <submittedName>
        <fullName evidence="3">Retrovirus-related Pol polyprotein from transposon TNT 1-94</fullName>
    </submittedName>
</protein>
<accession>A0A438GTF5</accession>
<dbReference type="GO" id="GO:0015276">
    <property type="term" value="F:ligand-gated monoatomic ion channel activity"/>
    <property type="evidence" value="ECO:0007669"/>
    <property type="project" value="InterPro"/>
</dbReference>
<dbReference type="PANTHER" id="PTHR11439">
    <property type="entry name" value="GAG-POL-RELATED RETROTRANSPOSON"/>
    <property type="match status" value="1"/>
</dbReference>
<gene>
    <name evidence="3" type="primary">POLX_431</name>
    <name evidence="3" type="ORF">CK203_051955</name>
</gene>
<dbReference type="GO" id="GO:0016020">
    <property type="term" value="C:membrane"/>
    <property type="evidence" value="ECO:0007669"/>
    <property type="project" value="InterPro"/>
</dbReference>
<dbReference type="PANTHER" id="PTHR11439:SF467">
    <property type="entry name" value="INTEGRASE CATALYTIC DOMAIN-CONTAINING PROTEIN"/>
    <property type="match status" value="1"/>
</dbReference>